<gene>
    <name evidence="3" type="ORF">D0T11_13310</name>
</gene>
<reference evidence="3 4" key="2">
    <citation type="submission" date="2019-01" db="EMBL/GenBank/DDBJ databases">
        <title>Hymenobacter humicola sp. nov., isolated from soils in Antarctica.</title>
        <authorList>
            <person name="Sedlacek I."/>
            <person name="Holochova P."/>
            <person name="Kralova S."/>
            <person name="Pantucek R."/>
            <person name="Stankova E."/>
            <person name="Vrbovska V."/>
            <person name="Kristofova L."/>
            <person name="Svec P."/>
            <person name="Busse H.-J."/>
        </authorList>
    </citation>
    <scope>NUCLEOTIDE SEQUENCE [LARGE SCALE GENOMIC DNA]</scope>
    <source>
        <strain evidence="3 4">CCM 8852</strain>
    </source>
</reference>
<dbReference type="AlphaFoldDB" id="A0A418QUJ9"/>
<dbReference type="RefSeq" id="WP_119656291.1">
    <property type="nucleotide sequence ID" value="NZ_JBHUOI010000052.1"/>
</dbReference>
<dbReference type="PANTHER" id="PTHR28008">
    <property type="entry name" value="DOMAIN PROTEIN, PUTATIVE (AFU_ORTHOLOGUE AFUA_3G10980)-RELATED"/>
    <property type="match status" value="1"/>
</dbReference>
<feature type="transmembrane region" description="Helical" evidence="1">
    <location>
        <begin position="80"/>
        <end position="101"/>
    </location>
</feature>
<sequence length="135" mass="14666">MSASAPPTPPRRAFVVLPLAWAAFILVSTLTPANSMPPTPHWELLAFDTAAHAFVFGVLAVLATFSARRQRWWPGLRARAFGTVLVAAIGMGAAIELLQMGMDLGRNGEWSDILSDALGVVAGSALMWFTRRFWQ</sequence>
<protein>
    <submittedName>
        <fullName evidence="3">VanZ family protein</fullName>
    </submittedName>
</protein>
<keyword evidence="1" id="KW-0472">Membrane</keyword>
<feature type="transmembrane region" description="Helical" evidence="1">
    <location>
        <begin position="113"/>
        <end position="130"/>
    </location>
</feature>
<feature type="transmembrane region" description="Helical" evidence="1">
    <location>
        <begin position="50"/>
        <end position="68"/>
    </location>
</feature>
<feature type="transmembrane region" description="Helical" evidence="1">
    <location>
        <begin position="12"/>
        <end position="30"/>
    </location>
</feature>
<dbReference type="PANTHER" id="PTHR28008:SF1">
    <property type="entry name" value="DOMAIN PROTEIN, PUTATIVE (AFU_ORTHOLOGUE AFUA_3G10980)-RELATED"/>
    <property type="match status" value="1"/>
</dbReference>
<accession>A0A418QUJ9</accession>
<evidence type="ECO:0000313" key="4">
    <source>
        <dbReference type="Proteomes" id="UP000284250"/>
    </source>
</evidence>
<keyword evidence="1" id="KW-1133">Transmembrane helix</keyword>
<name>A0A418QUJ9_9BACT</name>
<dbReference type="OrthoDB" id="982143at2"/>
<dbReference type="NCBIfam" id="NF037970">
    <property type="entry name" value="vanZ_1"/>
    <property type="match status" value="1"/>
</dbReference>
<comment type="caution">
    <text evidence="3">The sequence shown here is derived from an EMBL/GenBank/DDBJ whole genome shotgun (WGS) entry which is preliminary data.</text>
</comment>
<keyword evidence="4" id="KW-1185">Reference proteome</keyword>
<evidence type="ECO:0000256" key="1">
    <source>
        <dbReference type="SAM" id="Phobius"/>
    </source>
</evidence>
<evidence type="ECO:0000259" key="2">
    <source>
        <dbReference type="Pfam" id="PF04892"/>
    </source>
</evidence>
<dbReference type="EMBL" id="QYCN01000019">
    <property type="protein sequence ID" value="RIY08899.1"/>
    <property type="molecule type" value="Genomic_DNA"/>
</dbReference>
<dbReference type="Pfam" id="PF04892">
    <property type="entry name" value="VanZ"/>
    <property type="match status" value="1"/>
</dbReference>
<reference evidence="3 4" key="1">
    <citation type="submission" date="2018-09" db="EMBL/GenBank/DDBJ databases">
        <authorList>
            <person name="Zeman M."/>
            <person name="Pardy F."/>
        </authorList>
    </citation>
    <scope>NUCLEOTIDE SEQUENCE [LARGE SCALE GENOMIC DNA]</scope>
    <source>
        <strain evidence="3 4">CCM 8852</strain>
    </source>
</reference>
<dbReference type="InterPro" id="IPR006976">
    <property type="entry name" value="VanZ-like"/>
</dbReference>
<evidence type="ECO:0000313" key="3">
    <source>
        <dbReference type="EMBL" id="RIY08899.1"/>
    </source>
</evidence>
<feature type="domain" description="VanZ-like" evidence="2">
    <location>
        <begin position="47"/>
        <end position="129"/>
    </location>
</feature>
<organism evidence="3 4">
    <name type="scientific">Hymenobacter rubripertinctus</name>
    <dbReference type="NCBI Taxonomy" id="2029981"/>
    <lineage>
        <taxon>Bacteria</taxon>
        <taxon>Pseudomonadati</taxon>
        <taxon>Bacteroidota</taxon>
        <taxon>Cytophagia</taxon>
        <taxon>Cytophagales</taxon>
        <taxon>Hymenobacteraceae</taxon>
        <taxon>Hymenobacter</taxon>
    </lineage>
</organism>
<dbReference type="Proteomes" id="UP000284250">
    <property type="component" value="Unassembled WGS sequence"/>
</dbReference>
<keyword evidence="1" id="KW-0812">Transmembrane</keyword>
<proteinExistence type="predicted"/>